<dbReference type="EMBL" id="NSKC01000005">
    <property type="protein sequence ID" value="PAU83158.1"/>
    <property type="molecule type" value="Genomic_DNA"/>
</dbReference>
<dbReference type="PROSITE" id="PS51266">
    <property type="entry name" value="ZF_CHY"/>
    <property type="match status" value="1"/>
</dbReference>
<dbReference type="Proteomes" id="UP000218083">
    <property type="component" value="Unassembled WGS sequence"/>
</dbReference>
<keyword evidence="3" id="KW-0862">Zinc</keyword>
<dbReference type="InterPro" id="IPR052604">
    <property type="entry name" value="Mito_Tim_assembly_helper"/>
</dbReference>
<dbReference type="RefSeq" id="WP_095637124.1">
    <property type="nucleotide sequence ID" value="NZ_NSKC01000005.1"/>
</dbReference>
<dbReference type="PANTHER" id="PTHR28082">
    <property type="entry name" value="ZINC FINGER PROTEIN"/>
    <property type="match status" value="1"/>
</dbReference>
<dbReference type="PANTHER" id="PTHR28082:SF1">
    <property type="entry name" value="HELPER OF TIM PROTEIN 13"/>
    <property type="match status" value="1"/>
</dbReference>
<evidence type="ECO:0000256" key="3">
    <source>
        <dbReference type="ARBA" id="ARBA00022833"/>
    </source>
</evidence>
<evidence type="ECO:0000256" key="1">
    <source>
        <dbReference type="ARBA" id="ARBA00022723"/>
    </source>
</evidence>
<evidence type="ECO:0000313" key="7">
    <source>
        <dbReference type="Proteomes" id="UP000218083"/>
    </source>
</evidence>
<dbReference type="GO" id="GO:0008270">
    <property type="term" value="F:zinc ion binding"/>
    <property type="evidence" value="ECO:0007669"/>
    <property type="project" value="UniProtKB-KW"/>
</dbReference>
<accession>A0A2A2FDX5</accession>
<feature type="compositionally biased region" description="Low complexity" evidence="4">
    <location>
        <begin position="115"/>
        <end position="128"/>
    </location>
</feature>
<dbReference type="GO" id="GO:0045041">
    <property type="term" value="P:protein import into mitochondrial intermembrane space"/>
    <property type="evidence" value="ECO:0007669"/>
    <property type="project" value="TreeGrafter"/>
</dbReference>
<dbReference type="InterPro" id="IPR008913">
    <property type="entry name" value="Znf_CHY"/>
</dbReference>
<gene>
    <name evidence="6" type="ORF">CK500_10140</name>
</gene>
<dbReference type="InterPro" id="IPR037274">
    <property type="entry name" value="Znf_CHY_sf"/>
</dbReference>
<keyword evidence="7" id="KW-1185">Reference proteome</keyword>
<comment type="caution">
    <text evidence="6">The sequence shown here is derived from an EMBL/GenBank/DDBJ whole genome shotgun (WGS) entry which is preliminary data.</text>
</comment>
<proteinExistence type="predicted"/>
<organism evidence="6 7">
    <name type="scientific">Halorubrum salipaludis</name>
    <dbReference type="NCBI Taxonomy" id="2032630"/>
    <lineage>
        <taxon>Archaea</taxon>
        <taxon>Methanobacteriati</taxon>
        <taxon>Methanobacteriota</taxon>
        <taxon>Stenosarchaea group</taxon>
        <taxon>Halobacteria</taxon>
        <taxon>Halobacteriales</taxon>
        <taxon>Haloferacaceae</taxon>
        <taxon>Halorubrum</taxon>
    </lineage>
</organism>
<evidence type="ECO:0000256" key="2">
    <source>
        <dbReference type="ARBA" id="ARBA00022771"/>
    </source>
</evidence>
<name>A0A2A2FDX5_9EURY</name>
<protein>
    <recommendedName>
        <fullName evidence="5">CHY-type domain-containing protein</fullName>
    </recommendedName>
</protein>
<dbReference type="AlphaFoldDB" id="A0A2A2FDX5"/>
<feature type="domain" description="CHY-type" evidence="5">
    <location>
        <begin position="29"/>
        <end position="104"/>
    </location>
</feature>
<feature type="region of interest" description="Disordered" evidence="4">
    <location>
        <begin position="100"/>
        <end position="152"/>
    </location>
</feature>
<keyword evidence="1" id="KW-0479">Metal-binding</keyword>
<evidence type="ECO:0000259" key="5">
    <source>
        <dbReference type="PROSITE" id="PS51266"/>
    </source>
</evidence>
<evidence type="ECO:0000313" key="6">
    <source>
        <dbReference type="EMBL" id="PAU83158.1"/>
    </source>
</evidence>
<dbReference type="OrthoDB" id="189683at2157"/>
<reference evidence="6 7" key="1">
    <citation type="submission" date="2017-08" db="EMBL/GenBank/DDBJ databases">
        <title>The strain WRN001 was isolated from Binhai saline alkaline soil, Tianjin, China.</title>
        <authorList>
            <person name="Liu D."/>
            <person name="Zhang G."/>
        </authorList>
    </citation>
    <scope>NUCLEOTIDE SEQUENCE [LARGE SCALE GENOMIC DNA]</scope>
    <source>
        <strain evidence="6 7">WN019</strain>
    </source>
</reference>
<evidence type="ECO:0000256" key="4">
    <source>
        <dbReference type="SAM" id="MobiDB-lite"/>
    </source>
</evidence>
<keyword evidence="2" id="KW-0863">Zinc-finger</keyword>
<sequence>MGTPPTDDRRTTTAPATDDRFAVPLRGVAVDPETRCAHWDSAVDVVALRFGCCETYYPCDACHDAATDHEAEPWPRDRFDEPAVLCGACGATLTAREYLDRDSEAQRASGSRTVSGDSEGRSPSSSRTQSDDSEPRSASGSRASPDDDACPRCDAAFNPGCRAHRDRYFEA</sequence>
<dbReference type="SUPFAM" id="SSF161219">
    <property type="entry name" value="CHY zinc finger-like"/>
    <property type="match status" value="1"/>
</dbReference>
<dbReference type="Pfam" id="PF05495">
    <property type="entry name" value="zf-CHY"/>
    <property type="match status" value="1"/>
</dbReference>